<dbReference type="InterPro" id="IPR036774">
    <property type="entry name" value="ERV/ALR_sulphydryl_oxid_sf"/>
</dbReference>
<keyword evidence="6" id="KW-0472">Membrane</keyword>
<evidence type="ECO:0000256" key="5">
    <source>
        <dbReference type="ARBA" id="ARBA00023157"/>
    </source>
</evidence>
<keyword evidence="6" id="KW-1133">Transmembrane helix</keyword>
<dbReference type="PANTHER" id="PTHR12645:SF1">
    <property type="entry name" value="FAD-LINKED SULFHYDRYL OXIDASE ERV2"/>
    <property type="match status" value="1"/>
</dbReference>
<keyword evidence="5" id="KW-1015">Disulfide bond</keyword>
<keyword evidence="4 6" id="KW-0560">Oxidoreductase</keyword>
<accession>A0A2T9YY26</accession>
<dbReference type="InterPro" id="IPR039799">
    <property type="entry name" value="ALR/ERV"/>
</dbReference>
<protein>
    <recommendedName>
        <fullName evidence="6">Sulfhydryl oxidase</fullName>
        <ecNumber evidence="6">1.8.3.2</ecNumber>
    </recommendedName>
</protein>
<dbReference type="SUPFAM" id="SSF69000">
    <property type="entry name" value="FAD-dependent thiol oxidase"/>
    <property type="match status" value="1"/>
</dbReference>
<dbReference type="InterPro" id="IPR017905">
    <property type="entry name" value="ERV/ALR_sulphydryl_oxidase"/>
</dbReference>
<evidence type="ECO:0000313" key="9">
    <source>
        <dbReference type="Proteomes" id="UP000245383"/>
    </source>
</evidence>
<evidence type="ECO:0000256" key="1">
    <source>
        <dbReference type="ARBA" id="ARBA00001974"/>
    </source>
</evidence>
<gene>
    <name evidence="8" type="ORF">BB561_000667</name>
</gene>
<feature type="domain" description="ERV/ALR sulfhydryl oxidase" evidence="7">
    <location>
        <begin position="83"/>
        <end position="183"/>
    </location>
</feature>
<comment type="catalytic activity">
    <reaction evidence="6">
        <text>2 R'C(R)SH + O2 = R'C(R)S-S(R)CR' + H2O2</text>
        <dbReference type="Rhea" id="RHEA:17357"/>
        <dbReference type="ChEBI" id="CHEBI:15379"/>
        <dbReference type="ChEBI" id="CHEBI:16240"/>
        <dbReference type="ChEBI" id="CHEBI:16520"/>
        <dbReference type="ChEBI" id="CHEBI:17412"/>
        <dbReference type="EC" id="1.8.3.2"/>
    </reaction>
</comment>
<evidence type="ECO:0000256" key="2">
    <source>
        <dbReference type="ARBA" id="ARBA00022630"/>
    </source>
</evidence>
<feature type="transmembrane region" description="Helical" evidence="6">
    <location>
        <begin position="7"/>
        <end position="25"/>
    </location>
</feature>
<organism evidence="8 9">
    <name type="scientific">Smittium simulii</name>
    <dbReference type="NCBI Taxonomy" id="133385"/>
    <lineage>
        <taxon>Eukaryota</taxon>
        <taxon>Fungi</taxon>
        <taxon>Fungi incertae sedis</taxon>
        <taxon>Zoopagomycota</taxon>
        <taxon>Kickxellomycotina</taxon>
        <taxon>Harpellomycetes</taxon>
        <taxon>Harpellales</taxon>
        <taxon>Legeriomycetaceae</taxon>
        <taxon>Smittium</taxon>
    </lineage>
</organism>
<evidence type="ECO:0000313" key="8">
    <source>
        <dbReference type="EMBL" id="PVU97252.1"/>
    </source>
</evidence>
<dbReference type="STRING" id="133385.A0A2T9YY26"/>
<dbReference type="OrthoDB" id="59470at2759"/>
<dbReference type="EMBL" id="MBFR01000015">
    <property type="protein sequence ID" value="PVU97252.1"/>
    <property type="molecule type" value="Genomic_DNA"/>
</dbReference>
<evidence type="ECO:0000256" key="3">
    <source>
        <dbReference type="ARBA" id="ARBA00022827"/>
    </source>
</evidence>
<keyword evidence="2 6" id="KW-0285">Flavoprotein</keyword>
<dbReference type="PROSITE" id="PS51324">
    <property type="entry name" value="ERV_ALR"/>
    <property type="match status" value="1"/>
</dbReference>
<dbReference type="FunFam" id="1.20.120.310:FF:000002">
    <property type="entry name" value="Sulfhydryl oxidase"/>
    <property type="match status" value="1"/>
</dbReference>
<keyword evidence="9" id="KW-1185">Reference proteome</keyword>
<dbReference type="Gene3D" id="1.20.120.310">
    <property type="entry name" value="ERV/ALR sulfhydryl oxidase domain"/>
    <property type="match status" value="1"/>
</dbReference>
<dbReference type="Pfam" id="PF04777">
    <property type="entry name" value="Evr1_Alr"/>
    <property type="match status" value="1"/>
</dbReference>
<comment type="caution">
    <text evidence="8">The sequence shown here is derived from an EMBL/GenBank/DDBJ whole genome shotgun (WGS) entry which is preliminary data.</text>
</comment>
<proteinExistence type="predicted"/>
<keyword evidence="3 6" id="KW-0274">FAD</keyword>
<dbReference type="GO" id="GO:0005739">
    <property type="term" value="C:mitochondrion"/>
    <property type="evidence" value="ECO:0007669"/>
    <property type="project" value="TreeGrafter"/>
</dbReference>
<sequence length="224" mass="25349">MFRLNRIIPILFISVTLICTFYLATQSNYISLYDKKIAVLVDTTEPVNLRSSKANIPFTLDSTISDSIINELEGKAVMGKLANETLRAQLGQSTWYLLHVMASRYPVEPTETEKILVLGFIKYLSFLYPCGDCAVHFQQNLKKLPPNVDSRDAFEQWLCQIHNIVNKSLEKPIFDCKKVHDAYDCGCGPDLIRYDPELDMLDHTSKSIESSAFNRDLESSAAVS</sequence>
<keyword evidence="6" id="KW-0812">Transmembrane</keyword>
<evidence type="ECO:0000256" key="6">
    <source>
        <dbReference type="RuleBase" id="RU371123"/>
    </source>
</evidence>
<evidence type="ECO:0000256" key="4">
    <source>
        <dbReference type="ARBA" id="ARBA00023002"/>
    </source>
</evidence>
<evidence type="ECO:0000259" key="7">
    <source>
        <dbReference type="PROSITE" id="PS51324"/>
    </source>
</evidence>
<dbReference type="PANTHER" id="PTHR12645">
    <property type="entry name" value="ALR/ERV"/>
    <property type="match status" value="1"/>
</dbReference>
<dbReference type="GO" id="GO:0016971">
    <property type="term" value="F:flavin-dependent sulfhydryl oxidase activity"/>
    <property type="evidence" value="ECO:0007669"/>
    <property type="project" value="InterPro"/>
</dbReference>
<dbReference type="EC" id="1.8.3.2" evidence="6"/>
<dbReference type="Proteomes" id="UP000245383">
    <property type="component" value="Unassembled WGS sequence"/>
</dbReference>
<dbReference type="AlphaFoldDB" id="A0A2T9YY26"/>
<comment type="cofactor">
    <cofactor evidence="1 6">
        <name>FAD</name>
        <dbReference type="ChEBI" id="CHEBI:57692"/>
    </cofactor>
</comment>
<reference evidence="8 9" key="1">
    <citation type="journal article" date="2018" name="MBio">
        <title>Comparative Genomics Reveals the Core Gene Toolbox for the Fungus-Insect Symbiosis.</title>
        <authorList>
            <person name="Wang Y."/>
            <person name="Stata M."/>
            <person name="Wang W."/>
            <person name="Stajich J.E."/>
            <person name="White M.M."/>
            <person name="Moncalvo J.M."/>
        </authorList>
    </citation>
    <scope>NUCLEOTIDE SEQUENCE [LARGE SCALE GENOMIC DNA]</scope>
    <source>
        <strain evidence="8 9">SWE-8-4</strain>
    </source>
</reference>
<dbReference type="GO" id="GO:0050660">
    <property type="term" value="F:flavin adenine dinucleotide binding"/>
    <property type="evidence" value="ECO:0007669"/>
    <property type="project" value="TreeGrafter"/>
</dbReference>
<name>A0A2T9YY26_9FUNG</name>